<gene>
    <name evidence="3" type="primary">LOC116285800</name>
</gene>
<name>A0ABM5CF13_VICPA</name>
<feature type="region of interest" description="Disordered" evidence="1">
    <location>
        <begin position="1"/>
        <end position="20"/>
    </location>
</feature>
<evidence type="ECO:0000256" key="1">
    <source>
        <dbReference type="SAM" id="MobiDB-lite"/>
    </source>
</evidence>
<feature type="compositionally biased region" description="Basic and acidic residues" evidence="1">
    <location>
        <begin position="1"/>
        <end position="11"/>
    </location>
</feature>
<evidence type="ECO:0000313" key="2">
    <source>
        <dbReference type="Proteomes" id="UP001652581"/>
    </source>
</evidence>
<organism evidence="2 3">
    <name type="scientific">Vicugna pacos</name>
    <name type="common">Alpaca</name>
    <name type="synonym">Lama pacos</name>
    <dbReference type="NCBI Taxonomy" id="30538"/>
    <lineage>
        <taxon>Eukaryota</taxon>
        <taxon>Metazoa</taxon>
        <taxon>Chordata</taxon>
        <taxon>Craniata</taxon>
        <taxon>Vertebrata</taxon>
        <taxon>Euteleostomi</taxon>
        <taxon>Mammalia</taxon>
        <taxon>Eutheria</taxon>
        <taxon>Laurasiatheria</taxon>
        <taxon>Artiodactyla</taxon>
        <taxon>Tylopoda</taxon>
        <taxon>Camelidae</taxon>
        <taxon>Vicugna</taxon>
    </lineage>
</organism>
<keyword evidence="2" id="KW-1185">Reference proteome</keyword>
<protein>
    <submittedName>
        <fullName evidence="3">Uncharacterized protein</fullName>
    </submittedName>
</protein>
<dbReference type="RefSeq" id="XP_072807245.1">
    <property type="nucleotide sequence ID" value="XM_072951144.1"/>
</dbReference>
<dbReference type="GeneID" id="116285800"/>
<feature type="compositionally biased region" description="Low complexity" evidence="1">
    <location>
        <begin position="94"/>
        <end position="107"/>
    </location>
</feature>
<reference evidence="3" key="1">
    <citation type="submission" date="2025-08" db="UniProtKB">
        <authorList>
            <consortium name="RefSeq"/>
        </authorList>
    </citation>
    <scope>IDENTIFICATION</scope>
</reference>
<accession>A0ABM5CF13</accession>
<sequence>MYSADTWERSRSGPVTAQGTHQACLEAREYERGGVTGPWSHSQPKTFCLVGLLGVFGVLMTQGGTVPGGGLQDVPIPPTRKGLPPSSVDARQVQSGFQKSSFASSGSSEEEGPRKGAVPQGGRRPVSPGIYSPTVLGVLTLDGEPLWTDAGVPLFGAPRRRPGEAHETWRVPWRRDSCPRSYHMAMKKDGCGGLGEDIAQW</sequence>
<proteinExistence type="predicted"/>
<evidence type="ECO:0000313" key="3">
    <source>
        <dbReference type="RefSeq" id="XP_072807245.1"/>
    </source>
</evidence>
<feature type="region of interest" description="Disordered" evidence="1">
    <location>
        <begin position="69"/>
        <end position="129"/>
    </location>
</feature>
<dbReference type="Proteomes" id="UP001652581">
    <property type="component" value="Chromosome 27"/>
</dbReference>